<comment type="caution">
    <text evidence="2">The sequence shown here is derived from an EMBL/GenBank/DDBJ whole genome shotgun (WGS) entry which is preliminary data.</text>
</comment>
<dbReference type="Proteomes" id="UP000027219">
    <property type="component" value="Unassembled WGS sequence"/>
</dbReference>
<dbReference type="InterPro" id="IPR045644">
    <property type="entry name" value="DUF6404"/>
</dbReference>
<dbReference type="AlphaFoldDB" id="A0A066UTN0"/>
<dbReference type="Pfam" id="PF19942">
    <property type="entry name" value="DUF6404"/>
    <property type="match status" value="1"/>
</dbReference>
<feature type="transmembrane region" description="Helical" evidence="1">
    <location>
        <begin position="51"/>
        <end position="70"/>
    </location>
</feature>
<name>A0A066UTN0_9VIBR</name>
<evidence type="ECO:0000313" key="3">
    <source>
        <dbReference type="Proteomes" id="UP000027219"/>
    </source>
</evidence>
<dbReference type="EMBL" id="JFFR01000027">
    <property type="protein sequence ID" value="KDN27543.1"/>
    <property type="molecule type" value="Genomic_DNA"/>
</dbReference>
<accession>A0A066UTN0</accession>
<keyword evidence="3" id="KW-1185">Reference proteome</keyword>
<sequence>MIDREKLARADTYLHSVGLSRNTDKTILYRFLRSRGIALKPVYWESFHKNVVLKFTEFFIVYLVITYLFSLAEEEARFIDTFFSAVFVSSVFSFVLSLYYHFQSRRSGLKDWNNI</sequence>
<organism evidence="2 3">
    <name type="scientific">Vibrio fortis</name>
    <dbReference type="NCBI Taxonomy" id="212667"/>
    <lineage>
        <taxon>Bacteria</taxon>
        <taxon>Pseudomonadati</taxon>
        <taxon>Pseudomonadota</taxon>
        <taxon>Gammaproteobacteria</taxon>
        <taxon>Vibrionales</taxon>
        <taxon>Vibrionaceae</taxon>
        <taxon>Vibrio</taxon>
    </lineage>
</organism>
<dbReference type="STRING" id="212667.VFDL14_19560"/>
<proteinExistence type="predicted"/>
<reference evidence="2 3" key="1">
    <citation type="submission" date="2014-02" db="EMBL/GenBank/DDBJ databases">
        <title>Vibrio fortis Dalian14 Genome Sequencing.</title>
        <authorList>
            <person name="Wang Y."/>
            <person name="Song L."/>
            <person name="Liu G."/>
            <person name="Ding J."/>
        </authorList>
    </citation>
    <scope>NUCLEOTIDE SEQUENCE [LARGE SCALE GENOMIC DNA]</scope>
    <source>
        <strain evidence="2 3">Dalian14</strain>
    </source>
</reference>
<evidence type="ECO:0000256" key="1">
    <source>
        <dbReference type="SAM" id="Phobius"/>
    </source>
</evidence>
<evidence type="ECO:0000313" key="2">
    <source>
        <dbReference type="EMBL" id="KDN27543.1"/>
    </source>
</evidence>
<keyword evidence="1" id="KW-0472">Membrane</keyword>
<keyword evidence="1" id="KW-1133">Transmembrane helix</keyword>
<gene>
    <name evidence="2" type="ORF">VFDL14_19560</name>
</gene>
<keyword evidence="1" id="KW-0812">Transmembrane</keyword>
<protein>
    <submittedName>
        <fullName evidence="2">Uncharacterized protein</fullName>
    </submittedName>
</protein>
<dbReference type="RefSeq" id="WP_032552470.1">
    <property type="nucleotide sequence ID" value="NZ_JFFR01000027.1"/>
</dbReference>
<feature type="transmembrane region" description="Helical" evidence="1">
    <location>
        <begin position="82"/>
        <end position="102"/>
    </location>
</feature>